<keyword evidence="2" id="KW-1185">Reference proteome</keyword>
<accession>A0A6A4HHU7</accession>
<reference evidence="1" key="1">
    <citation type="journal article" date="2019" name="Environ. Microbiol.">
        <title>Fungal ecological strategies reflected in gene transcription - a case study of two litter decomposers.</title>
        <authorList>
            <person name="Barbi F."/>
            <person name="Kohler A."/>
            <person name="Barry K."/>
            <person name="Baskaran P."/>
            <person name="Daum C."/>
            <person name="Fauchery L."/>
            <person name="Ihrmark K."/>
            <person name="Kuo A."/>
            <person name="LaButti K."/>
            <person name="Lipzen A."/>
            <person name="Morin E."/>
            <person name="Grigoriev I.V."/>
            <person name="Henrissat B."/>
            <person name="Lindahl B."/>
            <person name="Martin F."/>
        </authorList>
    </citation>
    <scope>NUCLEOTIDE SEQUENCE</scope>
    <source>
        <strain evidence="1">JB14</strain>
    </source>
</reference>
<organism evidence="1 2">
    <name type="scientific">Gymnopus androsaceus JB14</name>
    <dbReference type="NCBI Taxonomy" id="1447944"/>
    <lineage>
        <taxon>Eukaryota</taxon>
        <taxon>Fungi</taxon>
        <taxon>Dikarya</taxon>
        <taxon>Basidiomycota</taxon>
        <taxon>Agaricomycotina</taxon>
        <taxon>Agaricomycetes</taxon>
        <taxon>Agaricomycetidae</taxon>
        <taxon>Agaricales</taxon>
        <taxon>Marasmiineae</taxon>
        <taxon>Omphalotaceae</taxon>
        <taxon>Gymnopus</taxon>
    </lineage>
</organism>
<dbReference type="AlphaFoldDB" id="A0A6A4HHU7"/>
<protein>
    <submittedName>
        <fullName evidence="1">Uncharacterized protein</fullName>
    </submittedName>
</protein>
<evidence type="ECO:0000313" key="1">
    <source>
        <dbReference type="EMBL" id="KAE9397513.1"/>
    </source>
</evidence>
<name>A0A6A4HHU7_9AGAR</name>
<dbReference type="Proteomes" id="UP000799118">
    <property type="component" value="Unassembled WGS sequence"/>
</dbReference>
<sequence>MNRFKTLSKLSKPIVDEDSDIEFVDLPTRSLEDERLARELQEKERKEYRDLIEGVVNRKEGIVFRTIVNADGTLEDGSPAHPDDLERFEPWKKLFESTSGGAKVKRYTGLSTMNLKSDSKKRKHIKGRGGILETGFRIGGIGGHAVVNGTCEVYGMYTTTQANISFGHALGADRIFACRVCPSQITSNLAYSTNPPSTTNPVDEKYQSYSANGTIYVVEVPHWSFLVM</sequence>
<gene>
    <name evidence="1" type="ORF">BT96DRAFT_1020773</name>
</gene>
<proteinExistence type="predicted"/>
<dbReference type="EMBL" id="ML769496">
    <property type="protein sequence ID" value="KAE9397513.1"/>
    <property type="molecule type" value="Genomic_DNA"/>
</dbReference>
<evidence type="ECO:0000313" key="2">
    <source>
        <dbReference type="Proteomes" id="UP000799118"/>
    </source>
</evidence>
<dbReference type="OrthoDB" id="10256774at2759"/>